<dbReference type="PROSITE" id="PS00107">
    <property type="entry name" value="PROTEIN_KINASE_ATP"/>
    <property type="match status" value="2"/>
</dbReference>
<dbReference type="InterPro" id="IPR045864">
    <property type="entry name" value="aa-tRNA-synth_II/BPL/LPL"/>
</dbReference>
<feature type="compositionally biased region" description="Low complexity" evidence="14">
    <location>
        <begin position="703"/>
        <end position="714"/>
    </location>
</feature>
<feature type="binding site" evidence="11">
    <location>
        <begin position="632"/>
        <end position="640"/>
    </location>
    <ligand>
        <name>ATP</name>
        <dbReference type="ChEBI" id="CHEBI:30616"/>
    </ligand>
</feature>
<dbReference type="PROSITE" id="PS00108">
    <property type="entry name" value="PROTEIN_KINASE_ST"/>
    <property type="match status" value="1"/>
</dbReference>
<dbReference type="GO" id="GO:0005737">
    <property type="term" value="C:cytoplasm"/>
    <property type="evidence" value="ECO:0007669"/>
    <property type="project" value="TreeGrafter"/>
</dbReference>
<dbReference type="GO" id="GO:0004694">
    <property type="term" value="F:eukaryotic translation initiation factor 2alpha kinase activity"/>
    <property type="evidence" value="ECO:0007669"/>
    <property type="project" value="InterPro"/>
</dbReference>
<dbReference type="SMART" id="SM00220">
    <property type="entry name" value="S_TKc"/>
    <property type="match status" value="2"/>
</dbReference>
<dbReference type="Gene3D" id="1.10.510.10">
    <property type="entry name" value="Transferase(Phosphotransferase) domain 1"/>
    <property type="match status" value="2"/>
</dbReference>
<evidence type="ECO:0000256" key="11">
    <source>
        <dbReference type="PIRSR" id="PIRSR000660-2"/>
    </source>
</evidence>
<dbReference type="CDD" id="cd14046">
    <property type="entry name" value="STKc_EIF2AK4_GCN2_rpt2"/>
    <property type="match status" value="1"/>
</dbReference>
<feature type="region of interest" description="Disordered" evidence="14">
    <location>
        <begin position="703"/>
        <end position="744"/>
    </location>
</feature>
<evidence type="ECO:0000259" key="16">
    <source>
        <dbReference type="PROSITE" id="PS50908"/>
    </source>
</evidence>
<sequence length="1784" mass="199410">MSEVASYQERQDEEYQALESIFGTDLEDLRLKVAWKVARPLELRLTLKPQQSMGGQGEVYAQVDLVVKCPPRYPDVVPEIVLENWKGLSNSIVAELKAQLLKEAAGYVGEVMLWQLATYVQEFLHIHNKPPPKSFYEQMMTNNKQQQERMQEQERKKQEEQRREIEQEALLTQEMLKNETRRRREDQKHVEAITPLLPPGAMSVSKGALTFSSPMPIVSKYSSRESKDVPFDFTPVITPGVTPVKSTSTPAPSLQAPGSGGSGRKRRTSTPRRTDEDELGTSPCKDHAVGVATLSFKNDRAVQRGKCLGHGTSGSTVYASMDLASGEFLAVAEWILKWKHASKRASGNGAVNKNEDSEAEKYLKMVAGAEQEFNSLQRLNHPNLIHYLAWRHQCDVGKITVHLLMEYSGGTSLDVYARSNNAIPLVLLQSYLQGLLQALKYLHYNSIVHKNLRPSSIFVDSVGKVRLADYSIDKRLGDLYKQVDRARPGVHFSDERPMVIGRGGQKGDIYQLGLMILTVLSGQPLMEAIPDIPNHLPQVLQDFLNKCLLHDERLRWTAAQLLEHSFLKEPLHQLPTFGDAAKVKDHVGEKTNGQESDDKAEEKEEEDFDYLSSLVASGQSRLASEFDLLKVLGKGGFGDVLKVKNKLDGRFYAIKRIPLNPKSKAFNKKMKREVKLLSRLNHENVVRYYCSWIEISDDIAQSETSSSRTPSSLSQMLRSPQVPQPTPQTATTQGGRKGPHIVRSIPLTKTPVLTSGAGIKSANCSFDPIIGDVDNLVPRVGDESVEWLTSFDKGSEIIDSSSDEEEDEADVFGTSFMPKMDRSEESVLFDTDESPGDNALSKEDAEVEASIPSGQEADSEPEELTIKILYIQMEYCEKSTLRTCIDAGLCSDQDRMWRLFREIIDGLVHIHGQGMIHRDLKPVNIFLDSQDHVKIGDFGLATDILVKEGAILDITMPSPQDQMLSMSRSGLGSGDGNLTGKVGTALYVSPEVMQGGGKVHYNQQVDIYSLGIIFFEMCYKSLPTGMERVKIISNLRLPSVELPEDFDKTSNKEQIIRWLLDHNPSKRPSSKELLASELLPRPHSETEYSEMVLRSTVANPSSSSYRHLLHAIFNQSHSIRQDLFYDHEMYEHIGSLKDHMLQFHVESTLSQVFLNHGAIQGPNLPTFLPKCGLYENSEQHVRMMDQRGGIVSLPLDLRVPFARYVGRHNIQAMKRFSIEKVFKERKFISHYNMHPWEPTECAFDIITTSGSLIPDAEVLSIVQEIINKYPALQTRNYYVRINHMSVLRAVLLHCGIPENVHSKALALLAENNANKKKGLTALETDLGVKLSEQVLSQLSFLIETEGTIGKVSSILRCITKTMGLASSLAKSGLHDLEHIISHAHNMGLKLQVIVTVGFVYNPHQYSGVLYQVMCDYCKKKKRKVVTEVLAAGGRYDKLIEKFTPVQPLSSSHIPVHGVGISISFDRLVSVIKENEQILQHLSPCDVLVCTVGHHLMVKERLAVAKDLWASGFRTDLLFDRVEDFDELQENCLNRGISHIVVLEQSDITAVKGQLFPFVKQKKPSDHHGLPGDEPICFVKSVQGYGPLEKVAMHDIVEFLTTKKMDQSEPLTALKTRDCCDSSGHVVTSNNSNTNNTVGGGSVGSGSNSNSSNPGGGSGGSTAFNYNIVFVFQDSKKYTGAARRRHEALIAGKASTQYPWLPIKNLEVLALDMPSSGIRTIISHVELNDKNLFEESIGVVMEKLSKLRKYLVHVFEQIHDLRFVKQCNFILLYSIKDETLKIITP</sequence>
<dbReference type="PROSITE" id="PS50908">
    <property type="entry name" value="RWD"/>
    <property type="match status" value="1"/>
</dbReference>
<organism evidence="17 18">
    <name type="scientific">Elysia crispata</name>
    <name type="common">lettuce slug</name>
    <dbReference type="NCBI Taxonomy" id="231223"/>
    <lineage>
        <taxon>Eukaryota</taxon>
        <taxon>Metazoa</taxon>
        <taxon>Spiralia</taxon>
        <taxon>Lophotrochozoa</taxon>
        <taxon>Mollusca</taxon>
        <taxon>Gastropoda</taxon>
        <taxon>Heterobranchia</taxon>
        <taxon>Euthyneura</taxon>
        <taxon>Panpulmonata</taxon>
        <taxon>Sacoglossa</taxon>
        <taxon>Placobranchoidea</taxon>
        <taxon>Plakobranchidae</taxon>
        <taxon>Elysia</taxon>
    </lineage>
</organism>
<evidence type="ECO:0000256" key="10">
    <source>
        <dbReference type="PIRSR" id="PIRSR000660-1"/>
    </source>
</evidence>
<feature type="active site" description="Proton acceptor" evidence="10">
    <location>
        <position position="919"/>
    </location>
</feature>
<comment type="catalytic activity">
    <reaction evidence="9">
        <text>L-seryl-[protein] + ATP = O-phospho-L-seryl-[protein] + ADP + H(+)</text>
        <dbReference type="Rhea" id="RHEA:17989"/>
        <dbReference type="Rhea" id="RHEA-COMP:9863"/>
        <dbReference type="Rhea" id="RHEA-COMP:11604"/>
        <dbReference type="ChEBI" id="CHEBI:15378"/>
        <dbReference type="ChEBI" id="CHEBI:29999"/>
        <dbReference type="ChEBI" id="CHEBI:30616"/>
        <dbReference type="ChEBI" id="CHEBI:83421"/>
        <dbReference type="ChEBI" id="CHEBI:456216"/>
        <dbReference type="EC" id="2.7.11.1"/>
    </reaction>
</comment>
<dbReference type="SUPFAM" id="SSF55681">
    <property type="entry name" value="Class II aaRS and biotin synthetases"/>
    <property type="match status" value="1"/>
</dbReference>
<dbReference type="Gene3D" id="3.10.110.10">
    <property type="entry name" value="Ubiquitin Conjugating Enzyme"/>
    <property type="match status" value="1"/>
</dbReference>
<dbReference type="GO" id="GO:0000077">
    <property type="term" value="P:DNA damage checkpoint signaling"/>
    <property type="evidence" value="ECO:0007669"/>
    <property type="project" value="InterPro"/>
</dbReference>
<protein>
    <recommendedName>
        <fullName evidence="1">non-specific serine/threonine protein kinase</fullName>
        <ecNumber evidence="1">2.7.11.1</ecNumber>
    </recommendedName>
</protein>
<dbReference type="InterPro" id="IPR041715">
    <property type="entry name" value="HisRS-like_core"/>
</dbReference>
<dbReference type="PROSITE" id="PS50011">
    <property type="entry name" value="PROTEIN_KINASE_DOM"/>
    <property type="match status" value="2"/>
</dbReference>
<evidence type="ECO:0000313" key="18">
    <source>
        <dbReference type="Proteomes" id="UP001283361"/>
    </source>
</evidence>
<comment type="catalytic activity">
    <reaction evidence="8">
        <text>L-threonyl-[protein] + ATP = O-phospho-L-threonyl-[protein] + ADP + H(+)</text>
        <dbReference type="Rhea" id="RHEA:46608"/>
        <dbReference type="Rhea" id="RHEA-COMP:11060"/>
        <dbReference type="Rhea" id="RHEA-COMP:11605"/>
        <dbReference type="ChEBI" id="CHEBI:15378"/>
        <dbReference type="ChEBI" id="CHEBI:30013"/>
        <dbReference type="ChEBI" id="CHEBI:30616"/>
        <dbReference type="ChEBI" id="CHEBI:61977"/>
        <dbReference type="ChEBI" id="CHEBI:456216"/>
        <dbReference type="EC" id="2.7.11.1"/>
    </reaction>
</comment>
<dbReference type="Pfam" id="PF13393">
    <property type="entry name" value="tRNA-synt_His"/>
    <property type="match status" value="1"/>
</dbReference>
<keyword evidence="4 11" id="KW-0547">Nucleotide-binding</keyword>
<evidence type="ECO:0000256" key="9">
    <source>
        <dbReference type="ARBA" id="ARBA00048679"/>
    </source>
</evidence>
<dbReference type="InterPro" id="IPR036621">
    <property type="entry name" value="Anticodon-bd_dom_sf"/>
</dbReference>
<dbReference type="EC" id="2.7.11.1" evidence="1"/>
<dbReference type="SUPFAM" id="SSF56112">
    <property type="entry name" value="Protein kinase-like (PK-like)"/>
    <property type="match status" value="2"/>
</dbReference>
<feature type="domain" description="RWD" evidence="16">
    <location>
        <begin position="13"/>
        <end position="127"/>
    </location>
</feature>
<keyword evidence="3" id="KW-0808">Transferase</keyword>
<dbReference type="InterPro" id="IPR016255">
    <property type="entry name" value="Gcn2"/>
</dbReference>
<evidence type="ECO:0000256" key="12">
    <source>
        <dbReference type="PROSITE-ProRule" id="PRU10141"/>
    </source>
</evidence>
<dbReference type="CDD" id="cd23823">
    <property type="entry name" value="RWD_GCN2"/>
    <property type="match status" value="1"/>
</dbReference>
<dbReference type="PIRSF" id="PIRSF000660">
    <property type="entry name" value="Ser/Thr_PK_GCN2"/>
    <property type="match status" value="1"/>
</dbReference>
<feature type="region of interest" description="Disordered" evidence="14">
    <location>
        <begin position="797"/>
        <end position="860"/>
    </location>
</feature>
<evidence type="ECO:0000256" key="14">
    <source>
        <dbReference type="SAM" id="MobiDB-lite"/>
    </source>
</evidence>
<dbReference type="GO" id="GO:0005634">
    <property type="term" value="C:nucleus"/>
    <property type="evidence" value="ECO:0007669"/>
    <property type="project" value="TreeGrafter"/>
</dbReference>
<dbReference type="InterPro" id="IPR024435">
    <property type="entry name" value="HisRS-related_dom"/>
</dbReference>
<dbReference type="Gene3D" id="3.30.200.20">
    <property type="entry name" value="Phosphorylase Kinase, domain 1"/>
    <property type="match status" value="1"/>
</dbReference>
<evidence type="ECO:0000256" key="13">
    <source>
        <dbReference type="SAM" id="Coils"/>
    </source>
</evidence>
<feature type="domain" description="Protein kinase" evidence="15">
    <location>
        <begin position="626"/>
        <end position="1079"/>
    </location>
</feature>
<feature type="compositionally biased region" description="Acidic residues" evidence="14">
    <location>
        <begin position="801"/>
        <end position="810"/>
    </location>
</feature>
<dbReference type="InterPro" id="IPR008271">
    <property type="entry name" value="Ser/Thr_kinase_AS"/>
</dbReference>
<evidence type="ECO:0000256" key="1">
    <source>
        <dbReference type="ARBA" id="ARBA00012513"/>
    </source>
</evidence>
<keyword evidence="6 11" id="KW-0067">ATP-binding</keyword>
<feature type="domain" description="Protein kinase" evidence="15">
    <location>
        <begin position="302"/>
        <end position="567"/>
    </location>
</feature>
<evidence type="ECO:0000313" key="17">
    <source>
        <dbReference type="EMBL" id="KAK3700277.1"/>
    </source>
</evidence>
<feature type="coiled-coil region" evidence="13">
    <location>
        <begin position="352"/>
        <end position="379"/>
    </location>
</feature>
<dbReference type="SMART" id="SM00591">
    <property type="entry name" value="RWD"/>
    <property type="match status" value="1"/>
</dbReference>
<dbReference type="PANTHER" id="PTHR11042:SF136">
    <property type="entry name" value="EIF-2-ALPHA KINASE GCN2"/>
    <property type="match status" value="1"/>
</dbReference>
<feature type="region of interest" description="Disordered" evidence="14">
    <location>
        <begin position="238"/>
        <end position="284"/>
    </location>
</feature>
<dbReference type="EMBL" id="JAWDGP010007919">
    <property type="protein sequence ID" value="KAK3700277.1"/>
    <property type="molecule type" value="Genomic_DNA"/>
</dbReference>
<name>A0AAE0XNV7_9GAST</name>
<evidence type="ECO:0000259" key="15">
    <source>
        <dbReference type="PROSITE" id="PS50011"/>
    </source>
</evidence>
<feature type="compositionally biased region" description="Low complexity" evidence="14">
    <location>
        <begin position="1623"/>
        <end position="1636"/>
    </location>
</feature>
<dbReference type="Proteomes" id="UP001283361">
    <property type="component" value="Unassembled WGS sequence"/>
</dbReference>
<evidence type="ECO:0000256" key="6">
    <source>
        <dbReference type="ARBA" id="ARBA00022840"/>
    </source>
</evidence>
<dbReference type="Gene3D" id="3.40.50.800">
    <property type="entry name" value="Anticodon-binding domain"/>
    <property type="match status" value="1"/>
</dbReference>
<dbReference type="SUPFAM" id="SSF54495">
    <property type="entry name" value="UBC-like"/>
    <property type="match status" value="1"/>
</dbReference>
<reference evidence="17" key="1">
    <citation type="journal article" date="2023" name="G3 (Bethesda)">
        <title>A reference genome for the long-term kleptoplast-retaining sea slug Elysia crispata morphotype clarki.</title>
        <authorList>
            <person name="Eastman K.E."/>
            <person name="Pendleton A.L."/>
            <person name="Shaikh M.A."/>
            <person name="Suttiyut T."/>
            <person name="Ogas R."/>
            <person name="Tomko P."/>
            <person name="Gavelis G."/>
            <person name="Widhalm J.R."/>
            <person name="Wisecaver J.H."/>
        </authorList>
    </citation>
    <scope>NUCLEOTIDE SEQUENCE</scope>
    <source>
        <strain evidence="17">ECLA1</strain>
    </source>
</reference>
<dbReference type="FunFam" id="3.30.200.20:FF:000722">
    <property type="entry name" value="eIF-2-alpha kinase GCN2"/>
    <property type="match status" value="1"/>
</dbReference>
<dbReference type="InterPro" id="IPR017441">
    <property type="entry name" value="Protein_kinase_ATP_BS"/>
</dbReference>
<gene>
    <name evidence="17" type="ORF">RRG08_033554</name>
</gene>
<dbReference type="PANTHER" id="PTHR11042">
    <property type="entry name" value="EUKARYOTIC TRANSLATION INITIATION FACTOR 2-ALPHA KINASE EIF2-ALPHA KINASE -RELATED"/>
    <property type="match status" value="1"/>
</dbReference>
<feature type="region of interest" description="Disordered" evidence="14">
    <location>
        <begin position="1623"/>
        <end position="1657"/>
    </location>
</feature>
<feature type="binding site" evidence="11 12">
    <location>
        <position position="655"/>
    </location>
    <ligand>
        <name>ATP</name>
        <dbReference type="ChEBI" id="CHEBI:30616"/>
    </ligand>
</feature>
<comment type="caution">
    <text evidence="17">The sequence shown here is derived from an EMBL/GenBank/DDBJ whole genome shotgun (WGS) entry which is preliminary data.</text>
</comment>
<dbReference type="Pfam" id="PF12745">
    <property type="entry name" value="HGTP_anticodon2"/>
    <property type="match status" value="1"/>
</dbReference>
<dbReference type="Gene3D" id="3.30.930.10">
    <property type="entry name" value="Bira Bifunctional Protein, Domain 2"/>
    <property type="match status" value="1"/>
</dbReference>
<evidence type="ECO:0000256" key="4">
    <source>
        <dbReference type="ARBA" id="ARBA00022741"/>
    </source>
</evidence>
<evidence type="ECO:0000256" key="5">
    <source>
        <dbReference type="ARBA" id="ARBA00022777"/>
    </source>
</evidence>
<accession>A0AAE0XNV7</accession>
<evidence type="ECO:0000256" key="2">
    <source>
        <dbReference type="ARBA" id="ARBA00022527"/>
    </source>
</evidence>
<dbReference type="InterPro" id="IPR050339">
    <property type="entry name" value="CC_SR_Kinase"/>
</dbReference>
<feature type="coiled-coil region" evidence="13">
    <location>
        <begin position="136"/>
        <end position="175"/>
    </location>
</feature>
<feature type="binding site" evidence="12">
    <location>
        <position position="337"/>
    </location>
    <ligand>
        <name>ATP</name>
        <dbReference type="ChEBI" id="CHEBI:30616"/>
    </ligand>
</feature>
<keyword evidence="2" id="KW-0723">Serine/threonine-protein kinase</keyword>
<dbReference type="Pfam" id="PF05773">
    <property type="entry name" value="RWD"/>
    <property type="match status" value="1"/>
</dbReference>
<dbReference type="InterPro" id="IPR000719">
    <property type="entry name" value="Prot_kinase_dom"/>
</dbReference>
<evidence type="ECO:0000256" key="7">
    <source>
        <dbReference type="ARBA" id="ARBA00037982"/>
    </source>
</evidence>
<dbReference type="GO" id="GO:0005524">
    <property type="term" value="F:ATP binding"/>
    <property type="evidence" value="ECO:0007669"/>
    <property type="project" value="UniProtKB-UniRule"/>
</dbReference>
<comment type="similarity">
    <text evidence="7">Belongs to the protein kinase superfamily. Ser/Thr protein kinase family. GCN2 subfamily.</text>
</comment>
<dbReference type="InterPro" id="IPR016135">
    <property type="entry name" value="UBQ-conjugating_enzyme/RWD"/>
</dbReference>
<evidence type="ECO:0000256" key="3">
    <source>
        <dbReference type="ARBA" id="ARBA00022679"/>
    </source>
</evidence>
<keyword evidence="5" id="KW-0418">Kinase</keyword>
<proteinExistence type="inferred from homology"/>
<keyword evidence="13" id="KW-0175">Coiled coil</keyword>
<dbReference type="Pfam" id="PF00069">
    <property type="entry name" value="Pkinase"/>
    <property type="match status" value="3"/>
</dbReference>
<keyword evidence="18" id="KW-1185">Reference proteome</keyword>
<dbReference type="InterPro" id="IPR006575">
    <property type="entry name" value="RWD_dom"/>
</dbReference>
<dbReference type="FunFam" id="3.10.110.10:FF:000057">
    <property type="entry name" value="eukaryotic translation initiation factor 2-alpha kinase 4"/>
    <property type="match status" value="1"/>
</dbReference>
<dbReference type="InterPro" id="IPR011009">
    <property type="entry name" value="Kinase-like_dom_sf"/>
</dbReference>
<evidence type="ECO:0000256" key="8">
    <source>
        <dbReference type="ARBA" id="ARBA00047899"/>
    </source>
</evidence>